<sequence length="400" mass="45776">MKLNINKACDLSSISVLPPHSRRLSGMNSGVDACGLARNQASQLRSQSQQSFSQGISLSQISQSSFEENLVNDQKFDSQEREKSSKRISSLAPVMAVRDDSQQLSMTSNNVMKRWSYATAADNKCQVSEELERRFRFLESSLHKMGMILDSLQSDVMQVNRAVKEVSLEMEGIRQKTIIFDTSTQQLLKENEDIKALLERSMKFISDEMMKKSDFDRLNETVSAVPAFAKEIKAQLLGFRHEICVVISKNMEVLANNMKSTINNLPDVILSREAKSYIATQRHQSIQTSKFELPASSSMGHVRREAAFKKEEHLKLLKPKVTNSSKYAIVKHEEISPIRQEHILIESDEESGGSLHYFLTRKETTGFRKEFQLEKEAREETMRILRQARKRRRSTYININ</sequence>
<comment type="caution">
    <text evidence="1">The sequence shown here is derived from an EMBL/GenBank/DDBJ whole genome shotgun (WGS) entry which is preliminary data.</text>
</comment>
<dbReference type="EMBL" id="JBBWWR010000005">
    <property type="protein sequence ID" value="KAK8966451.1"/>
    <property type="molecule type" value="Genomic_DNA"/>
</dbReference>
<evidence type="ECO:0000313" key="2">
    <source>
        <dbReference type="Proteomes" id="UP001412067"/>
    </source>
</evidence>
<gene>
    <name evidence="1" type="primary">PAIR1</name>
    <name evidence="1" type="ORF">KSP40_PGU009796</name>
</gene>
<organism evidence="1 2">
    <name type="scientific">Platanthera guangdongensis</name>
    <dbReference type="NCBI Taxonomy" id="2320717"/>
    <lineage>
        <taxon>Eukaryota</taxon>
        <taxon>Viridiplantae</taxon>
        <taxon>Streptophyta</taxon>
        <taxon>Embryophyta</taxon>
        <taxon>Tracheophyta</taxon>
        <taxon>Spermatophyta</taxon>
        <taxon>Magnoliopsida</taxon>
        <taxon>Liliopsida</taxon>
        <taxon>Asparagales</taxon>
        <taxon>Orchidaceae</taxon>
        <taxon>Orchidoideae</taxon>
        <taxon>Orchideae</taxon>
        <taxon>Orchidinae</taxon>
        <taxon>Platanthera</taxon>
    </lineage>
</organism>
<dbReference type="PANTHER" id="PTHR37695:SF1">
    <property type="entry name" value="RECOMBINATION INITIATION DEFECTS 3-RELATED"/>
    <property type="match status" value="1"/>
</dbReference>
<reference evidence="1 2" key="1">
    <citation type="journal article" date="2022" name="Nat. Plants">
        <title>Genomes of leafy and leafless Platanthera orchids illuminate the evolution of mycoheterotrophy.</title>
        <authorList>
            <person name="Li M.H."/>
            <person name="Liu K.W."/>
            <person name="Li Z."/>
            <person name="Lu H.C."/>
            <person name="Ye Q.L."/>
            <person name="Zhang D."/>
            <person name="Wang J.Y."/>
            <person name="Li Y.F."/>
            <person name="Zhong Z.M."/>
            <person name="Liu X."/>
            <person name="Yu X."/>
            <person name="Liu D.K."/>
            <person name="Tu X.D."/>
            <person name="Liu B."/>
            <person name="Hao Y."/>
            <person name="Liao X.Y."/>
            <person name="Jiang Y.T."/>
            <person name="Sun W.H."/>
            <person name="Chen J."/>
            <person name="Chen Y.Q."/>
            <person name="Ai Y."/>
            <person name="Zhai J.W."/>
            <person name="Wu S.S."/>
            <person name="Zhou Z."/>
            <person name="Hsiao Y.Y."/>
            <person name="Wu W.L."/>
            <person name="Chen Y.Y."/>
            <person name="Lin Y.F."/>
            <person name="Hsu J.L."/>
            <person name="Li C.Y."/>
            <person name="Wang Z.W."/>
            <person name="Zhao X."/>
            <person name="Zhong W.Y."/>
            <person name="Ma X.K."/>
            <person name="Ma L."/>
            <person name="Huang J."/>
            <person name="Chen G.Z."/>
            <person name="Huang M.Z."/>
            <person name="Huang L."/>
            <person name="Peng D.H."/>
            <person name="Luo Y.B."/>
            <person name="Zou S.Q."/>
            <person name="Chen S.P."/>
            <person name="Lan S."/>
            <person name="Tsai W.C."/>
            <person name="Van de Peer Y."/>
            <person name="Liu Z.J."/>
        </authorList>
    </citation>
    <scope>NUCLEOTIDE SEQUENCE [LARGE SCALE GENOMIC DNA]</scope>
    <source>
        <strain evidence="1">Lor288</strain>
    </source>
</reference>
<accession>A0ABR2MQX4</accession>
<evidence type="ECO:0000313" key="1">
    <source>
        <dbReference type="EMBL" id="KAK8966451.1"/>
    </source>
</evidence>
<dbReference type="InterPro" id="IPR034546">
    <property type="entry name" value="PAIR1"/>
</dbReference>
<proteinExistence type="predicted"/>
<keyword evidence="2" id="KW-1185">Reference proteome</keyword>
<name>A0ABR2MQX4_9ASPA</name>
<dbReference type="PANTHER" id="PTHR37695">
    <property type="entry name" value="RECOMBINATION INITIATION DEFECTS 3-RELATED"/>
    <property type="match status" value="1"/>
</dbReference>
<protein>
    <submittedName>
        <fullName evidence="1">Protein PAIR1</fullName>
    </submittedName>
</protein>
<dbReference type="Proteomes" id="UP001412067">
    <property type="component" value="Unassembled WGS sequence"/>
</dbReference>